<proteinExistence type="predicted"/>
<evidence type="ECO:0000313" key="3">
    <source>
        <dbReference type="Proteomes" id="UP000607653"/>
    </source>
</evidence>
<gene>
    <name evidence="2" type="ORF">HUJ06_025167</name>
</gene>
<comment type="caution">
    <text evidence="2">The sequence shown here is derived from an EMBL/GenBank/DDBJ whole genome shotgun (WGS) entry which is preliminary data.</text>
</comment>
<protein>
    <submittedName>
        <fullName evidence="2">Uncharacterized protein</fullName>
    </submittedName>
</protein>
<keyword evidence="1" id="KW-0235">DNA replication</keyword>
<dbReference type="PANTHER" id="PTHR23389:SF6">
    <property type="entry name" value="REPLICATION FACTOR C SUBUNIT 1"/>
    <property type="match status" value="1"/>
</dbReference>
<dbReference type="Gene3D" id="1.20.272.10">
    <property type="match status" value="1"/>
</dbReference>
<dbReference type="GO" id="GO:0006260">
    <property type="term" value="P:DNA replication"/>
    <property type="evidence" value="ECO:0007669"/>
    <property type="project" value="UniProtKB-KW"/>
</dbReference>
<accession>A0A822XQ24</accession>
<dbReference type="EMBL" id="DUZY01000001">
    <property type="protein sequence ID" value="DAD23704.1"/>
    <property type="molecule type" value="Genomic_DNA"/>
</dbReference>
<reference evidence="2 3" key="1">
    <citation type="journal article" date="2020" name="Mol. Biol. Evol.">
        <title>Distinct Expression and Methylation Patterns for Genes with Different Fates following a Single Whole-Genome Duplication in Flowering Plants.</title>
        <authorList>
            <person name="Shi T."/>
            <person name="Rahmani R.S."/>
            <person name="Gugger P.F."/>
            <person name="Wang M."/>
            <person name="Li H."/>
            <person name="Zhang Y."/>
            <person name="Li Z."/>
            <person name="Wang Q."/>
            <person name="Van de Peer Y."/>
            <person name="Marchal K."/>
            <person name="Chen J."/>
        </authorList>
    </citation>
    <scope>NUCLEOTIDE SEQUENCE [LARGE SCALE GENOMIC DNA]</scope>
    <source>
        <tissue evidence="2">Leaf</tissue>
    </source>
</reference>
<sequence length="114" mass="13235">MDERIDLSMSDPDLVPLIIQENYINYIPSFAGKDDNGINRMNLLARVAESIANGDIINVQIRSYQQWQLSQTSCFALHGRKETLEQGERILRLLENVHTHLLAFREYNSDWETL</sequence>
<dbReference type="SUPFAM" id="SSF48019">
    <property type="entry name" value="post-AAA+ oligomerization domain-like"/>
    <property type="match status" value="1"/>
</dbReference>
<name>A0A822XQ24_NELNU</name>
<dbReference type="GO" id="GO:0003677">
    <property type="term" value="F:DNA binding"/>
    <property type="evidence" value="ECO:0007669"/>
    <property type="project" value="InterPro"/>
</dbReference>
<dbReference type="InterPro" id="IPR008921">
    <property type="entry name" value="DNA_pol3_clamp-load_cplx_C"/>
</dbReference>
<evidence type="ECO:0000313" key="2">
    <source>
        <dbReference type="EMBL" id="DAD23704.1"/>
    </source>
</evidence>
<dbReference type="PANTHER" id="PTHR23389">
    <property type="entry name" value="CHROMOSOME TRANSMISSION FIDELITY FACTOR 18"/>
    <property type="match status" value="1"/>
</dbReference>
<keyword evidence="3" id="KW-1185">Reference proteome</keyword>
<evidence type="ECO:0000256" key="1">
    <source>
        <dbReference type="ARBA" id="ARBA00022705"/>
    </source>
</evidence>
<organism evidence="2 3">
    <name type="scientific">Nelumbo nucifera</name>
    <name type="common">Sacred lotus</name>
    <dbReference type="NCBI Taxonomy" id="4432"/>
    <lineage>
        <taxon>Eukaryota</taxon>
        <taxon>Viridiplantae</taxon>
        <taxon>Streptophyta</taxon>
        <taxon>Embryophyta</taxon>
        <taxon>Tracheophyta</taxon>
        <taxon>Spermatophyta</taxon>
        <taxon>Magnoliopsida</taxon>
        <taxon>Proteales</taxon>
        <taxon>Nelumbonaceae</taxon>
        <taxon>Nelumbo</taxon>
    </lineage>
</organism>
<dbReference type="Proteomes" id="UP000607653">
    <property type="component" value="Unassembled WGS sequence"/>
</dbReference>
<dbReference type="AlphaFoldDB" id="A0A822XQ24"/>